<dbReference type="EMBL" id="JAPDRP010000012">
    <property type="protein sequence ID" value="KAJ9643066.1"/>
    <property type="molecule type" value="Genomic_DNA"/>
</dbReference>
<accession>A0ACC2Z685</accession>
<gene>
    <name evidence="1" type="ORF">H2199_004588</name>
</gene>
<comment type="caution">
    <text evidence="1">The sequence shown here is derived from an EMBL/GenBank/DDBJ whole genome shotgun (WGS) entry which is preliminary data.</text>
</comment>
<protein>
    <submittedName>
        <fullName evidence="1">Uncharacterized protein</fullName>
    </submittedName>
</protein>
<keyword evidence="2" id="KW-1185">Reference proteome</keyword>
<dbReference type="Proteomes" id="UP001172680">
    <property type="component" value="Unassembled WGS sequence"/>
</dbReference>
<reference evidence="1" key="1">
    <citation type="submission" date="2022-10" db="EMBL/GenBank/DDBJ databases">
        <title>Culturing micro-colonial fungi from biological soil crusts in the Mojave desert and describing Neophaeococcomyces mojavensis, and introducing the new genera and species Taxawa tesnikishii.</title>
        <authorList>
            <person name="Kurbessoian T."/>
            <person name="Stajich J.E."/>
        </authorList>
    </citation>
    <scope>NUCLEOTIDE SEQUENCE</scope>
    <source>
        <strain evidence="1">JES_115</strain>
    </source>
</reference>
<sequence length="201" mass="22180">MAQGLRSSVKKTNRSKLRTRVFAPVEDARTERLSAKLLELASQPRPAKTEMEVEEDATKAETQPQADADTAAQAEGWLPCFTCRIPQSLSPKEEGQHQAQKRKHKQAKKPNPHRITNDETFYHILGLSSDIIGFDAHGDLVLDFSNMEVDDAPAAKATSSSKSKKKTGRIQKKRRAKSASSITFPTFQKGAKAGPGKRGKR</sequence>
<proteinExistence type="predicted"/>
<evidence type="ECO:0000313" key="2">
    <source>
        <dbReference type="Proteomes" id="UP001172680"/>
    </source>
</evidence>
<name>A0ACC2Z685_9PEZI</name>
<organism evidence="1 2">
    <name type="scientific">Coniosporium tulheliwenetii</name>
    <dbReference type="NCBI Taxonomy" id="3383036"/>
    <lineage>
        <taxon>Eukaryota</taxon>
        <taxon>Fungi</taxon>
        <taxon>Dikarya</taxon>
        <taxon>Ascomycota</taxon>
        <taxon>Pezizomycotina</taxon>
        <taxon>Dothideomycetes</taxon>
        <taxon>Dothideomycetes incertae sedis</taxon>
        <taxon>Coniosporium</taxon>
    </lineage>
</organism>
<evidence type="ECO:0000313" key="1">
    <source>
        <dbReference type="EMBL" id="KAJ9643066.1"/>
    </source>
</evidence>